<dbReference type="GO" id="GO:0030246">
    <property type="term" value="F:carbohydrate binding"/>
    <property type="evidence" value="ECO:0007669"/>
    <property type="project" value="UniProtKB-ARBA"/>
</dbReference>
<protein>
    <submittedName>
        <fullName evidence="6">D-ribose-binding periplasmic protein</fullName>
    </submittedName>
</protein>
<dbReference type="SUPFAM" id="SSF53822">
    <property type="entry name" value="Periplasmic binding protein-like I"/>
    <property type="match status" value="1"/>
</dbReference>
<accession>A0A518K9H0</accession>
<evidence type="ECO:0000256" key="3">
    <source>
        <dbReference type="ARBA" id="ARBA00022729"/>
    </source>
</evidence>
<feature type="domain" description="Periplasmic binding protein" evidence="5">
    <location>
        <begin position="44"/>
        <end position="301"/>
    </location>
</feature>
<evidence type="ECO:0000256" key="1">
    <source>
        <dbReference type="ARBA" id="ARBA00004196"/>
    </source>
</evidence>
<dbReference type="RefSeq" id="WP_145112858.1">
    <property type="nucleotide sequence ID" value="NZ_CP036349.1"/>
</dbReference>
<keyword evidence="7" id="KW-1185">Reference proteome</keyword>
<name>A0A518K9H0_9BACT</name>
<feature type="chain" id="PRO_5022053366" evidence="4">
    <location>
        <begin position="25"/>
        <end position="340"/>
    </location>
</feature>
<evidence type="ECO:0000259" key="5">
    <source>
        <dbReference type="Pfam" id="PF13407"/>
    </source>
</evidence>
<dbReference type="AlphaFoldDB" id="A0A518K9H0"/>
<reference evidence="6 7" key="1">
    <citation type="submission" date="2019-02" db="EMBL/GenBank/DDBJ databases">
        <title>Deep-cultivation of Planctomycetes and their phenomic and genomic characterization uncovers novel biology.</title>
        <authorList>
            <person name="Wiegand S."/>
            <person name="Jogler M."/>
            <person name="Boedeker C."/>
            <person name="Pinto D."/>
            <person name="Vollmers J."/>
            <person name="Rivas-Marin E."/>
            <person name="Kohn T."/>
            <person name="Peeters S.H."/>
            <person name="Heuer A."/>
            <person name="Rast P."/>
            <person name="Oberbeckmann S."/>
            <person name="Bunk B."/>
            <person name="Jeske O."/>
            <person name="Meyerdierks A."/>
            <person name="Storesund J.E."/>
            <person name="Kallscheuer N."/>
            <person name="Luecker S."/>
            <person name="Lage O.M."/>
            <person name="Pohl T."/>
            <person name="Merkel B.J."/>
            <person name="Hornburger P."/>
            <person name="Mueller R.-W."/>
            <person name="Bruemmer F."/>
            <person name="Labrenz M."/>
            <person name="Spormann A.M."/>
            <person name="Op den Camp H."/>
            <person name="Overmann J."/>
            <person name="Amann R."/>
            <person name="Jetten M.S.M."/>
            <person name="Mascher T."/>
            <person name="Medema M.H."/>
            <person name="Devos D.P."/>
            <person name="Kaster A.-K."/>
            <person name="Ovreas L."/>
            <person name="Rohde M."/>
            <person name="Galperin M.Y."/>
            <person name="Jogler C."/>
        </authorList>
    </citation>
    <scope>NUCLEOTIDE SEQUENCE [LARGE SCALE GENOMIC DNA]</scope>
    <source>
        <strain evidence="6 7">Spa11</strain>
    </source>
</reference>
<gene>
    <name evidence="6" type="primary">rbsB_2</name>
    <name evidence="6" type="ORF">Spa11_26510</name>
</gene>
<dbReference type="GO" id="GO:0030313">
    <property type="term" value="C:cell envelope"/>
    <property type="evidence" value="ECO:0007669"/>
    <property type="project" value="UniProtKB-SubCell"/>
</dbReference>
<dbReference type="InterPro" id="IPR025997">
    <property type="entry name" value="SBP_2_dom"/>
</dbReference>
<proteinExistence type="inferred from homology"/>
<evidence type="ECO:0000256" key="2">
    <source>
        <dbReference type="ARBA" id="ARBA00007639"/>
    </source>
</evidence>
<dbReference type="PANTHER" id="PTHR46847">
    <property type="entry name" value="D-ALLOSE-BINDING PERIPLASMIC PROTEIN-RELATED"/>
    <property type="match status" value="1"/>
</dbReference>
<dbReference type="Gene3D" id="3.40.50.2300">
    <property type="match status" value="2"/>
</dbReference>
<evidence type="ECO:0000313" key="6">
    <source>
        <dbReference type="EMBL" id="QDV74448.1"/>
    </source>
</evidence>
<dbReference type="Pfam" id="PF13407">
    <property type="entry name" value="Peripla_BP_4"/>
    <property type="match status" value="1"/>
</dbReference>
<organism evidence="6 7">
    <name type="scientific">Botrimarina mediterranea</name>
    <dbReference type="NCBI Taxonomy" id="2528022"/>
    <lineage>
        <taxon>Bacteria</taxon>
        <taxon>Pseudomonadati</taxon>
        <taxon>Planctomycetota</taxon>
        <taxon>Planctomycetia</taxon>
        <taxon>Pirellulales</taxon>
        <taxon>Lacipirellulaceae</taxon>
        <taxon>Botrimarina</taxon>
    </lineage>
</organism>
<dbReference type="EMBL" id="CP036349">
    <property type="protein sequence ID" value="QDV74448.1"/>
    <property type="molecule type" value="Genomic_DNA"/>
</dbReference>
<dbReference type="PANTHER" id="PTHR46847:SF1">
    <property type="entry name" value="D-ALLOSE-BINDING PERIPLASMIC PROTEIN-RELATED"/>
    <property type="match status" value="1"/>
</dbReference>
<dbReference type="InterPro" id="IPR028082">
    <property type="entry name" value="Peripla_BP_I"/>
</dbReference>
<sequence length="340" mass="36560" precursor="true">MLQNKAFWFAVVAAIAAVVYVRSAASPTEEPKNGPLKITFITAGAGEYWDAAVRGAEDAAEQQGITLSVVKLKSPESVEEQMQALSVASMSNANGVAISPIDPERVTPLITQIASIKPVVTYDSDASKSARHGYIGTSNFSAGLVAGTLVKTAIPEGGKIAVFMANETKENLIERQGGLRTRIAESPDPAESPVDPRYTIVGFYPDGGDDEVCKAKLAEVLEEHPDLACVVTLNSRQGPVVLDALQELKNSGQVKMIAFDTSDKILQAIEEGRVFAAVAQDAYKYGYEAVKMVSYLCRGEEEFLPVVGRGAIHISVEPIRQDDVETYRKRIESRRPGAKG</sequence>
<evidence type="ECO:0000313" key="7">
    <source>
        <dbReference type="Proteomes" id="UP000316426"/>
    </source>
</evidence>
<feature type="signal peptide" evidence="4">
    <location>
        <begin position="1"/>
        <end position="24"/>
    </location>
</feature>
<comment type="subcellular location">
    <subcellularLocation>
        <location evidence="1">Cell envelope</location>
    </subcellularLocation>
</comment>
<comment type="similarity">
    <text evidence="2">Belongs to the bacterial solute-binding protein 2 family.</text>
</comment>
<dbReference type="Proteomes" id="UP000316426">
    <property type="component" value="Chromosome"/>
</dbReference>
<evidence type="ECO:0000256" key="4">
    <source>
        <dbReference type="SAM" id="SignalP"/>
    </source>
</evidence>
<dbReference type="KEGG" id="bmei:Spa11_26510"/>
<keyword evidence="3 4" id="KW-0732">Signal</keyword>